<evidence type="ECO:0000256" key="4">
    <source>
        <dbReference type="PROSITE-ProRule" id="PRU01024"/>
    </source>
</evidence>
<evidence type="ECO:0000313" key="6">
    <source>
        <dbReference type="EMBL" id="ORJ62485.1"/>
    </source>
</evidence>
<sequence>MKKPAPKQPRDNHLELTIDHLNDDGLGVCRSMGKEVLIWGAFPGEKLEATILHKGQRRIIAHRQRVIQPSPLRRPSPCRQAQTCQGCPLIELQPRAQLDFKRQQVIRAMQDAGLKRVTVPEVIAAPQELGYRTSAKLAIGRRHRHLRIGLYRRGSHEIVDLKNCPLHHPLINRIIDVVREEILHQKLSVWDPRQGDGLLRYLLIRVSPANNRALVTLVTGRRDYRSLTHLAKWLQKKVPEVVAIHQNVNPGSGNAILGRETLKMLGAPDLRDQLGDFTVHLGPTSFLQVNHDQAARIYHQVTDWLQPQKDEPALDLYCGIGGIALHLAAKGAEVTGVEMVEEAVHYAARNAKRNGLDNCRFIAGDTARVVAELVARLPSGTRVVVNPPRTGCTPEVLEQVASLQPKKMVYVSCNPQTLARDLAILESHGMGVDKLQSYDMFPQTPHVETIALLSPHPELRKSRKKRK</sequence>
<feature type="binding site" evidence="4">
    <location>
        <position position="386"/>
    </location>
    <ligand>
        <name>S-adenosyl-L-methionine</name>
        <dbReference type="ChEBI" id="CHEBI:59789"/>
    </ligand>
</feature>
<dbReference type="InterPro" id="IPR030390">
    <property type="entry name" value="MeTrfase_TrmA_AS"/>
</dbReference>
<feature type="binding site" evidence="4">
    <location>
        <position position="288"/>
    </location>
    <ligand>
        <name>S-adenosyl-L-methionine</name>
        <dbReference type="ChEBI" id="CHEBI:59789"/>
    </ligand>
</feature>
<dbReference type="EMBL" id="NAAD01000003">
    <property type="protein sequence ID" value="ORJ62485.1"/>
    <property type="molecule type" value="Genomic_DNA"/>
</dbReference>
<feature type="active site" evidence="5">
    <location>
        <position position="413"/>
    </location>
</feature>
<keyword evidence="1 4" id="KW-0489">Methyltransferase</keyword>
<evidence type="ECO:0000256" key="2">
    <source>
        <dbReference type="ARBA" id="ARBA00022679"/>
    </source>
</evidence>
<comment type="similarity">
    <text evidence="4">Belongs to the class I-like SAM-binding methyltransferase superfamily. RNA M5U methyltransferase family.</text>
</comment>
<dbReference type="AlphaFoldDB" id="A0A1X0YBD1"/>
<dbReference type="CDD" id="cd02440">
    <property type="entry name" value="AdoMet_MTases"/>
    <property type="match status" value="1"/>
</dbReference>
<dbReference type="Gene3D" id="2.40.50.140">
    <property type="entry name" value="Nucleic acid-binding proteins"/>
    <property type="match status" value="1"/>
</dbReference>
<dbReference type="RefSeq" id="WP_085009498.1">
    <property type="nucleotide sequence ID" value="NZ_NAAD01000003.1"/>
</dbReference>
<evidence type="ECO:0000256" key="1">
    <source>
        <dbReference type="ARBA" id="ARBA00022603"/>
    </source>
</evidence>
<dbReference type="PROSITE" id="PS51687">
    <property type="entry name" value="SAM_MT_RNA_M5U"/>
    <property type="match status" value="1"/>
</dbReference>
<dbReference type="NCBIfam" id="TIGR00479">
    <property type="entry name" value="rumA"/>
    <property type="match status" value="1"/>
</dbReference>
<protein>
    <submittedName>
        <fullName evidence="6">23S rRNA (Uracil(1939)-C(5))-methyltransferase RlmD</fullName>
    </submittedName>
</protein>
<dbReference type="GO" id="GO:0070475">
    <property type="term" value="P:rRNA base methylation"/>
    <property type="evidence" value="ECO:0007669"/>
    <property type="project" value="TreeGrafter"/>
</dbReference>
<gene>
    <name evidence="6" type="ORF">B5V00_04150</name>
</gene>
<evidence type="ECO:0000256" key="5">
    <source>
        <dbReference type="PROSITE-ProRule" id="PRU10015"/>
    </source>
</evidence>
<dbReference type="InterPro" id="IPR029063">
    <property type="entry name" value="SAM-dependent_MTases_sf"/>
</dbReference>
<keyword evidence="2 4" id="KW-0808">Transferase</keyword>
<dbReference type="PANTHER" id="PTHR11061">
    <property type="entry name" value="RNA M5U METHYLTRANSFERASE"/>
    <property type="match status" value="1"/>
</dbReference>
<dbReference type="STRING" id="1969733.B5V00_04150"/>
<accession>A0A1X0YBD1</accession>
<dbReference type="OrthoDB" id="9804590at2"/>
<reference evidence="6 7" key="1">
    <citation type="submission" date="2017-03" db="EMBL/GenBank/DDBJ databases">
        <title>Genome sequence of Geothermobacter sp. EPR-M, Deep-Sea Iron Reducer.</title>
        <authorList>
            <person name="Tully B."/>
            <person name="Savalia P."/>
            <person name="Abuyen K."/>
            <person name="Baughan C."/>
            <person name="Romero E."/>
            <person name="Ronkowski C."/>
            <person name="Torres B."/>
            <person name="Tremblay J."/>
            <person name="Trujillo A."/>
            <person name="Tyler M."/>
            <person name="Perez-Rodriguez I."/>
            <person name="Amend J."/>
        </authorList>
    </citation>
    <scope>NUCLEOTIDE SEQUENCE [LARGE SCALE GENOMIC DNA]</scope>
    <source>
        <strain evidence="6 7">EPR-M</strain>
    </source>
</reference>
<dbReference type="GO" id="GO:0070041">
    <property type="term" value="F:rRNA (uridine-C5-)-methyltransferase activity"/>
    <property type="evidence" value="ECO:0007669"/>
    <property type="project" value="TreeGrafter"/>
</dbReference>
<keyword evidence="7" id="KW-1185">Reference proteome</keyword>
<dbReference type="SUPFAM" id="SSF53335">
    <property type="entry name" value="S-adenosyl-L-methionine-dependent methyltransferases"/>
    <property type="match status" value="1"/>
</dbReference>
<dbReference type="FunFam" id="3.40.50.150:FF:000009">
    <property type="entry name" value="23S rRNA (Uracil(1939)-C(5))-methyltransferase RlmD"/>
    <property type="match status" value="1"/>
</dbReference>
<dbReference type="InterPro" id="IPR012340">
    <property type="entry name" value="NA-bd_OB-fold"/>
</dbReference>
<dbReference type="PROSITE" id="PS01230">
    <property type="entry name" value="TRMA_1"/>
    <property type="match status" value="1"/>
</dbReference>
<dbReference type="Gene3D" id="3.40.50.150">
    <property type="entry name" value="Vaccinia Virus protein VP39"/>
    <property type="match status" value="1"/>
</dbReference>
<dbReference type="Pfam" id="PF05958">
    <property type="entry name" value="tRNA_U5-meth_tr"/>
    <property type="match status" value="1"/>
</dbReference>
<name>A0A1X0YBD1_9BACT</name>
<evidence type="ECO:0000256" key="3">
    <source>
        <dbReference type="ARBA" id="ARBA00022691"/>
    </source>
</evidence>
<feature type="binding site" evidence="4">
    <location>
        <position position="338"/>
    </location>
    <ligand>
        <name>S-adenosyl-L-methionine</name>
        <dbReference type="ChEBI" id="CHEBI:59789"/>
    </ligand>
</feature>
<dbReference type="PANTHER" id="PTHR11061:SF30">
    <property type="entry name" value="TRNA (URACIL(54)-C(5))-METHYLTRANSFERASE"/>
    <property type="match status" value="1"/>
</dbReference>
<dbReference type="Proteomes" id="UP000193136">
    <property type="component" value="Unassembled WGS sequence"/>
</dbReference>
<proteinExistence type="inferred from homology"/>
<dbReference type="SUPFAM" id="SSF50249">
    <property type="entry name" value="Nucleic acid-binding proteins"/>
    <property type="match status" value="1"/>
</dbReference>
<feature type="active site" description="Nucleophile" evidence="4">
    <location>
        <position position="413"/>
    </location>
</feature>
<dbReference type="Gene3D" id="2.40.50.1070">
    <property type="match status" value="1"/>
</dbReference>
<comment type="caution">
    <text evidence="6">The sequence shown here is derived from an EMBL/GenBank/DDBJ whole genome shotgun (WGS) entry which is preliminary data.</text>
</comment>
<evidence type="ECO:0000313" key="7">
    <source>
        <dbReference type="Proteomes" id="UP000193136"/>
    </source>
</evidence>
<dbReference type="InterPro" id="IPR010280">
    <property type="entry name" value="U5_MeTrfase_fam"/>
</dbReference>
<feature type="binding site" evidence="4">
    <location>
        <position position="317"/>
    </location>
    <ligand>
        <name>S-adenosyl-L-methionine</name>
        <dbReference type="ChEBI" id="CHEBI:59789"/>
    </ligand>
</feature>
<keyword evidence="3 4" id="KW-0949">S-adenosyl-L-methionine</keyword>
<organism evidence="6 7">
    <name type="scientific">Geothermobacter hydrogeniphilus</name>
    <dbReference type="NCBI Taxonomy" id="1969733"/>
    <lineage>
        <taxon>Bacteria</taxon>
        <taxon>Pseudomonadati</taxon>
        <taxon>Thermodesulfobacteriota</taxon>
        <taxon>Desulfuromonadia</taxon>
        <taxon>Desulfuromonadales</taxon>
        <taxon>Geothermobacteraceae</taxon>
        <taxon>Geothermobacter</taxon>
    </lineage>
</organism>